<comment type="caution">
    <text evidence="2">The sequence shown here is derived from an EMBL/GenBank/DDBJ whole genome shotgun (WGS) entry which is preliminary data.</text>
</comment>
<name>T0ISN0_9SPHN</name>
<protein>
    <submittedName>
        <fullName evidence="2">Uncharacterized protein</fullName>
    </submittedName>
</protein>
<dbReference type="EMBL" id="ATHL01000094">
    <property type="protein sequence ID" value="EQB12684.1"/>
    <property type="molecule type" value="Genomic_DNA"/>
</dbReference>
<sequence>MIYILVSLALLAVAGFLFVRSRRAGGAASEPTGGTGGGGGISPNMPSLD</sequence>
<dbReference type="Proteomes" id="UP000015527">
    <property type="component" value="Unassembled WGS sequence"/>
</dbReference>
<organism evidence="2 3">
    <name type="scientific">Novosphingobium lindaniclasticum LE124</name>
    <dbReference type="NCBI Taxonomy" id="1096930"/>
    <lineage>
        <taxon>Bacteria</taxon>
        <taxon>Pseudomonadati</taxon>
        <taxon>Pseudomonadota</taxon>
        <taxon>Alphaproteobacteria</taxon>
        <taxon>Sphingomonadales</taxon>
        <taxon>Sphingomonadaceae</taxon>
        <taxon>Novosphingobium</taxon>
    </lineage>
</organism>
<dbReference type="PATRIC" id="fig|1096930.3.peg.2989"/>
<dbReference type="AlphaFoldDB" id="T0ISN0"/>
<keyword evidence="3" id="KW-1185">Reference proteome</keyword>
<feature type="region of interest" description="Disordered" evidence="1">
    <location>
        <begin position="26"/>
        <end position="49"/>
    </location>
</feature>
<evidence type="ECO:0000256" key="1">
    <source>
        <dbReference type="SAM" id="MobiDB-lite"/>
    </source>
</evidence>
<evidence type="ECO:0000313" key="2">
    <source>
        <dbReference type="EMBL" id="EQB12684.1"/>
    </source>
</evidence>
<evidence type="ECO:0000313" key="3">
    <source>
        <dbReference type="Proteomes" id="UP000015527"/>
    </source>
</evidence>
<gene>
    <name evidence="2" type="ORF">L284_15025</name>
</gene>
<proteinExistence type="predicted"/>
<reference evidence="2 3" key="1">
    <citation type="journal article" date="2013" name="Genome Announc.">
        <title>Genome Sequence of Novosphingobium lindaniclasticum LE124T, Isolated from a Hexachlorocyclohexane Dumpsite.</title>
        <authorList>
            <person name="Saxena A."/>
            <person name="Nayyar N."/>
            <person name="Sangwan N."/>
            <person name="Kumari R."/>
            <person name="Khurana J.P."/>
            <person name="Lal R."/>
        </authorList>
    </citation>
    <scope>NUCLEOTIDE SEQUENCE [LARGE SCALE GENOMIC DNA]</scope>
    <source>
        <strain evidence="2 3">LE124</strain>
    </source>
</reference>
<accession>T0ISN0</accession>
<dbReference type="RefSeq" id="WP_021234826.1">
    <property type="nucleotide sequence ID" value="NZ_ATHL01000094.1"/>
</dbReference>